<organism evidence="1">
    <name type="scientific">uncultured Desulfobacterium sp</name>
    <dbReference type="NCBI Taxonomy" id="201089"/>
    <lineage>
        <taxon>Bacteria</taxon>
        <taxon>Pseudomonadati</taxon>
        <taxon>Thermodesulfobacteriota</taxon>
        <taxon>Desulfobacteria</taxon>
        <taxon>Desulfobacterales</taxon>
        <taxon>Desulfobacteriaceae</taxon>
        <taxon>Desulfobacterium</taxon>
        <taxon>environmental samples</taxon>
    </lineage>
</organism>
<name>E1YC01_9BACT</name>
<sequence>MSFFYQHFVEQKIKIVQAIADSCCGDTYAEGALILCSVISAMSAIAWPGDSKINRKRFVEIIVKYPPQHEDPKKVSLPILVQGGVVCNTRLGVSNKAFHLTENKDLTEANIMKSCPDIKLSEIRKYSYANLLYQEIRNTYAHQYRAGKNSTESDSLRQIENTGKSAISYVNIIRNDTLCRVIYFPLEWIASVARAVASGLDIEQKKLGKAPFDDLYFEVPTKWWLEGVKEESKTG</sequence>
<proteinExistence type="predicted"/>
<protein>
    <submittedName>
        <fullName evidence="1">Uncharacterized protein</fullName>
    </submittedName>
</protein>
<dbReference type="EMBL" id="FR695868">
    <property type="protein sequence ID" value="CBX28095.1"/>
    <property type="molecule type" value="Genomic_DNA"/>
</dbReference>
<reference evidence="1" key="1">
    <citation type="journal article" date="2011" name="Environ. Microbiol.">
        <title>Genomic insights into the metabolic potential of the polycyclic aromatic hydrocarbon degrading sulfate-reducing Deltaproteobacterium N47.</title>
        <authorList>
            <person name="Bergmann F."/>
            <person name="Selesi D."/>
            <person name="Weinmaier T."/>
            <person name="Tischler P."/>
            <person name="Rattei T."/>
            <person name="Meckenstock R.U."/>
        </authorList>
    </citation>
    <scope>NUCLEOTIDE SEQUENCE</scope>
</reference>
<dbReference type="AlphaFoldDB" id="E1YC01"/>
<gene>
    <name evidence="1" type="ORF">N47_G34190</name>
</gene>
<evidence type="ECO:0000313" key="1">
    <source>
        <dbReference type="EMBL" id="CBX28095.1"/>
    </source>
</evidence>
<accession>E1YC01</accession>